<sequence>MVVVIAICSSTMTASTSQKYYDVPAPKKDWAQFKQLAVSGLDPKSNSTRNRNWTEFDCTHICATDQLHCDVEEL</sequence>
<accession>A0AAJ0AFT8</accession>
<organism evidence="1 2">
    <name type="scientific">Colletotrichum godetiae</name>
    <dbReference type="NCBI Taxonomy" id="1209918"/>
    <lineage>
        <taxon>Eukaryota</taxon>
        <taxon>Fungi</taxon>
        <taxon>Dikarya</taxon>
        <taxon>Ascomycota</taxon>
        <taxon>Pezizomycotina</taxon>
        <taxon>Sordariomycetes</taxon>
        <taxon>Hypocreomycetidae</taxon>
        <taxon>Glomerellales</taxon>
        <taxon>Glomerellaceae</taxon>
        <taxon>Colletotrichum</taxon>
        <taxon>Colletotrichum acutatum species complex</taxon>
    </lineage>
</organism>
<proteinExistence type="predicted"/>
<keyword evidence="2" id="KW-1185">Reference proteome</keyword>
<name>A0AAJ0AFT8_9PEZI</name>
<dbReference type="AlphaFoldDB" id="A0AAJ0AFT8"/>
<dbReference type="GeneID" id="85460245"/>
<evidence type="ECO:0000313" key="1">
    <source>
        <dbReference type="EMBL" id="KAK1671683.1"/>
    </source>
</evidence>
<evidence type="ECO:0000313" key="2">
    <source>
        <dbReference type="Proteomes" id="UP001224890"/>
    </source>
</evidence>
<protein>
    <submittedName>
        <fullName evidence="1">Uncharacterized protein</fullName>
    </submittedName>
</protein>
<dbReference type="RefSeq" id="XP_060425686.1">
    <property type="nucleotide sequence ID" value="XM_060575719.1"/>
</dbReference>
<dbReference type="EMBL" id="JAHMHR010000044">
    <property type="protein sequence ID" value="KAK1671683.1"/>
    <property type="molecule type" value="Genomic_DNA"/>
</dbReference>
<gene>
    <name evidence="1" type="ORF">BDP55DRAFT_675155</name>
</gene>
<reference evidence="1" key="1">
    <citation type="submission" date="2021-06" db="EMBL/GenBank/DDBJ databases">
        <title>Comparative genomics, transcriptomics and evolutionary studies reveal genomic signatures of adaptation to plant cell wall in hemibiotrophic fungi.</title>
        <authorList>
            <consortium name="DOE Joint Genome Institute"/>
            <person name="Baroncelli R."/>
            <person name="Diaz J.F."/>
            <person name="Benocci T."/>
            <person name="Peng M."/>
            <person name="Battaglia E."/>
            <person name="Haridas S."/>
            <person name="Andreopoulos W."/>
            <person name="Labutti K."/>
            <person name="Pangilinan J."/>
            <person name="Floch G.L."/>
            <person name="Makela M.R."/>
            <person name="Henrissat B."/>
            <person name="Grigoriev I.V."/>
            <person name="Crouch J.A."/>
            <person name="De Vries R.P."/>
            <person name="Sukno S.A."/>
            <person name="Thon M.R."/>
        </authorList>
    </citation>
    <scope>NUCLEOTIDE SEQUENCE</scope>
    <source>
        <strain evidence="1">CBS 193.32</strain>
    </source>
</reference>
<comment type="caution">
    <text evidence="1">The sequence shown here is derived from an EMBL/GenBank/DDBJ whole genome shotgun (WGS) entry which is preliminary data.</text>
</comment>
<dbReference type="Proteomes" id="UP001224890">
    <property type="component" value="Unassembled WGS sequence"/>
</dbReference>